<name>A0A0F9J2V5_9ZZZZ</name>
<evidence type="ECO:0000313" key="1">
    <source>
        <dbReference type="EMBL" id="KKM63888.1"/>
    </source>
</evidence>
<dbReference type="AlphaFoldDB" id="A0A0F9J2V5"/>
<proteinExistence type="predicted"/>
<dbReference type="EMBL" id="LAZR01011009">
    <property type="protein sequence ID" value="KKM63888.1"/>
    <property type="molecule type" value="Genomic_DNA"/>
</dbReference>
<accession>A0A0F9J2V5</accession>
<comment type="caution">
    <text evidence="1">The sequence shown here is derived from an EMBL/GenBank/DDBJ whole genome shotgun (WGS) entry which is preliminary data.</text>
</comment>
<protein>
    <submittedName>
        <fullName evidence="1">Uncharacterized protein</fullName>
    </submittedName>
</protein>
<organism evidence="1">
    <name type="scientific">marine sediment metagenome</name>
    <dbReference type="NCBI Taxonomy" id="412755"/>
    <lineage>
        <taxon>unclassified sequences</taxon>
        <taxon>metagenomes</taxon>
        <taxon>ecological metagenomes</taxon>
    </lineage>
</organism>
<gene>
    <name evidence="1" type="ORF">LCGC14_1506900</name>
</gene>
<reference evidence="1" key="1">
    <citation type="journal article" date="2015" name="Nature">
        <title>Complex archaea that bridge the gap between prokaryotes and eukaryotes.</title>
        <authorList>
            <person name="Spang A."/>
            <person name="Saw J.H."/>
            <person name="Jorgensen S.L."/>
            <person name="Zaremba-Niedzwiedzka K."/>
            <person name="Martijn J."/>
            <person name="Lind A.E."/>
            <person name="van Eijk R."/>
            <person name="Schleper C."/>
            <person name="Guy L."/>
            <person name="Ettema T.J."/>
        </authorList>
    </citation>
    <scope>NUCLEOTIDE SEQUENCE</scope>
</reference>
<sequence length="88" mass="9860">MNEAVQESQVTAQISYLEDALAELRPAIDELRTRLENAISIQLTSTTSGSEKEPISELCPLAGKIARQVKEVKNMKEELYIIRLSLEN</sequence>